<dbReference type="InterPro" id="IPR015421">
    <property type="entry name" value="PyrdxlP-dep_Trfase_major"/>
</dbReference>
<name>A0ABW5RKK6_9BACI</name>
<evidence type="ECO:0000256" key="7">
    <source>
        <dbReference type="HAMAP-Rule" id="MF_01376"/>
    </source>
</evidence>
<dbReference type="EC" id="2.6.1.37" evidence="7"/>
<dbReference type="Gene3D" id="3.90.550.10">
    <property type="entry name" value="Spore Coat Polysaccharide Biosynthesis Protein SpsA, Chain A"/>
    <property type="match status" value="1"/>
</dbReference>
<dbReference type="InterPro" id="IPR015422">
    <property type="entry name" value="PyrdxlP-dep_Trfase_small"/>
</dbReference>
<dbReference type="Pfam" id="PF00266">
    <property type="entry name" value="Aminotran_5"/>
    <property type="match status" value="1"/>
</dbReference>
<feature type="domain" description="MobA-like NTP transferase" evidence="9">
    <location>
        <begin position="5"/>
        <end position="164"/>
    </location>
</feature>
<dbReference type="Gene3D" id="3.90.1150.10">
    <property type="entry name" value="Aspartate Aminotransferase, domain 1"/>
    <property type="match status" value="1"/>
</dbReference>
<keyword evidence="3 7" id="KW-0808">Transferase</keyword>
<dbReference type="PANTHER" id="PTHR42778">
    <property type="entry name" value="2-AMINOETHYLPHOSPHONATE--PYRUVATE TRANSAMINASE"/>
    <property type="match status" value="1"/>
</dbReference>
<dbReference type="CDD" id="cd02523">
    <property type="entry name" value="PC_cytidylyltransferase"/>
    <property type="match status" value="1"/>
</dbReference>
<dbReference type="EMBL" id="JBHUMF010000001">
    <property type="protein sequence ID" value="MFD2679213.1"/>
    <property type="molecule type" value="Genomic_DNA"/>
</dbReference>
<dbReference type="SUPFAM" id="SSF53448">
    <property type="entry name" value="Nucleotide-diphospho-sugar transferases"/>
    <property type="match status" value="1"/>
</dbReference>
<dbReference type="Gene3D" id="3.40.640.10">
    <property type="entry name" value="Type I PLP-dependent aspartate aminotransferase-like (Major domain)"/>
    <property type="match status" value="1"/>
</dbReference>
<evidence type="ECO:0000256" key="5">
    <source>
        <dbReference type="ARBA" id="ARBA00023317"/>
    </source>
</evidence>
<reference evidence="11" key="1">
    <citation type="journal article" date="2019" name="Int. J. Syst. Evol. Microbiol.">
        <title>The Global Catalogue of Microorganisms (GCM) 10K type strain sequencing project: providing services to taxonomists for standard genome sequencing and annotation.</title>
        <authorList>
            <consortium name="The Broad Institute Genomics Platform"/>
            <consortium name="The Broad Institute Genome Sequencing Center for Infectious Disease"/>
            <person name="Wu L."/>
            <person name="Ma J."/>
        </authorList>
    </citation>
    <scope>NUCLEOTIDE SEQUENCE [LARGE SCALE GENOMIC DNA]</scope>
    <source>
        <strain evidence="11">KCTC 3913</strain>
    </source>
</reference>
<feature type="modified residue" description="N6-(pyridoxal phosphate)lysine" evidence="7">
    <location>
        <position position="439"/>
    </location>
</feature>
<keyword evidence="5 7" id="KW-0670">Pyruvate</keyword>
<evidence type="ECO:0000313" key="11">
    <source>
        <dbReference type="Proteomes" id="UP001597506"/>
    </source>
</evidence>
<dbReference type="PANTHER" id="PTHR42778:SF1">
    <property type="entry name" value="2-AMINOETHYLPHOSPHONATE--PYRUVATE TRANSAMINASE"/>
    <property type="match status" value="1"/>
</dbReference>
<dbReference type="InterPro" id="IPR029044">
    <property type="entry name" value="Nucleotide-diphossugar_trans"/>
</dbReference>
<evidence type="ECO:0000256" key="4">
    <source>
        <dbReference type="ARBA" id="ARBA00022898"/>
    </source>
</evidence>
<comment type="caution">
    <text evidence="10">The sequence shown here is derived from an EMBL/GenBank/DDBJ whole genome shotgun (WGS) entry which is preliminary data.</text>
</comment>
<organism evidence="10 11">
    <name type="scientific">Bacillus seohaeanensis</name>
    <dbReference type="NCBI Taxonomy" id="284580"/>
    <lineage>
        <taxon>Bacteria</taxon>
        <taxon>Bacillati</taxon>
        <taxon>Bacillota</taxon>
        <taxon>Bacilli</taxon>
        <taxon>Bacillales</taxon>
        <taxon>Bacillaceae</taxon>
        <taxon>Bacillus</taxon>
    </lineage>
</organism>
<evidence type="ECO:0000256" key="2">
    <source>
        <dbReference type="ARBA" id="ARBA00022576"/>
    </source>
</evidence>
<evidence type="ECO:0000256" key="3">
    <source>
        <dbReference type="ARBA" id="ARBA00022679"/>
    </source>
</evidence>
<keyword evidence="11" id="KW-1185">Reference proteome</keyword>
<dbReference type="InterPro" id="IPR015424">
    <property type="entry name" value="PyrdxlP-dep_Trfase"/>
</dbReference>
<comment type="cofactor">
    <cofactor evidence="1 7">
        <name>pyridoxal 5'-phosphate</name>
        <dbReference type="ChEBI" id="CHEBI:597326"/>
    </cofactor>
</comment>
<comment type="catalytic activity">
    <reaction evidence="6 7">
        <text>(2-aminoethyl)phosphonate + pyruvate = phosphonoacetaldehyde + L-alanine</text>
        <dbReference type="Rhea" id="RHEA:17021"/>
        <dbReference type="ChEBI" id="CHEBI:15361"/>
        <dbReference type="ChEBI" id="CHEBI:57418"/>
        <dbReference type="ChEBI" id="CHEBI:57972"/>
        <dbReference type="ChEBI" id="CHEBI:58383"/>
        <dbReference type="EC" id="2.6.1.37"/>
    </reaction>
</comment>
<accession>A0ABW5RKK6</accession>
<dbReference type="InterPro" id="IPR012703">
    <property type="entry name" value="NH2EtPonate_pyrv_transaminase"/>
</dbReference>
<dbReference type="SUPFAM" id="SSF53383">
    <property type="entry name" value="PLP-dependent transferases"/>
    <property type="match status" value="1"/>
</dbReference>
<feature type="domain" description="Aminotransferase class V" evidence="8">
    <location>
        <begin position="267"/>
        <end position="578"/>
    </location>
</feature>
<protein>
    <recommendedName>
        <fullName evidence="7">2-aminoethylphosphonate--pyruvate transaminase</fullName>
        <ecNumber evidence="7">2.6.1.37</ecNumber>
    </recommendedName>
    <alternativeName>
        <fullName evidence="7">2-aminoethylphosphonate aminotransferase</fullName>
    </alternativeName>
    <alternativeName>
        <fullName evidence="7">AEP transaminase</fullName>
        <shortName evidence="7">AEPT</shortName>
    </alternativeName>
</protein>
<dbReference type="Proteomes" id="UP001597506">
    <property type="component" value="Unassembled WGS sequence"/>
</dbReference>
<dbReference type="RefSeq" id="WP_377931660.1">
    <property type="nucleotide sequence ID" value="NZ_JBHUMF010000001.1"/>
</dbReference>
<dbReference type="HAMAP" id="MF_01376">
    <property type="entry name" value="PhnW_aminotrans_5"/>
    <property type="match status" value="1"/>
</dbReference>
<evidence type="ECO:0000313" key="10">
    <source>
        <dbReference type="EMBL" id="MFD2679213.1"/>
    </source>
</evidence>
<evidence type="ECO:0000259" key="8">
    <source>
        <dbReference type="Pfam" id="PF00266"/>
    </source>
</evidence>
<evidence type="ECO:0000256" key="6">
    <source>
        <dbReference type="ARBA" id="ARBA00049460"/>
    </source>
</evidence>
<dbReference type="InterPro" id="IPR025877">
    <property type="entry name" value="MobA-like_NTP_Trfase"/>
</dbReference>
<dbReference type="InterPro" id="IPR000192">
    <property type="entry name" value="Aminotrans_V_dom"/>
</dbReference>
<keyword evidence="2 7" id="KW-0032">Aminotransferase</keyword>
<gene>
    <name evidence="7" type="primary">phnW</name>
    <name evidence="10" type="ORF">ACFSUL_00455</name>
</gene>
<comment type="similarity">
    <text evidence="7">Belongs to the class-V pyridoxal-phosphate-dependent aminotransferase family. PhnW subfamily.</text>
</comment>
<comment type="function">
    <text evidence="7">Involved in phosphonate degradation.</text>
</comment>
<dbReference type="Pfam" id="PF12804">
    <property type="entry name" value="NTP_transf_3"/>
    <property type="match status" value="1"/>
</dbReference>
<dbReference type="NCBIfam" id="TIGR03301">
    <property type="entry name" value="PhnW-AepZ"/>
    <property type="match status" value="1"/>
</dbReference>
<keyword evidence="4 7" id="KW-0663">Pyridoxal phosphate</keyword>
<comment type="subunit">
    <text evidence="7">Homodimer.</text>
</comment>
<evidence type="ECO:0000256" key="1">
    <source>
        <dbReference type="ARBA" id="ARBA00001933"/>
    </source>
</evidence>
<proteinExistence type="inferred from homology"/>
<dbReference type="NCBIfam" id="NF010006">
    <property type="entry name" value="PRK13479.1"/>
    <property type="match status" value="1"/>
</dbReference>
<dbReference type="GO" id="GO:0047304">
    <property type="term" value="F:2-aminoethylphosphonate-pyruvate transaminase activity"/>
    <property type="evidence" value="ECO:0007669"/>
    <property type="project" value="UniProtKB-EC"/>
</dbReference>
<evidence type="ECO:0000259" key="9">
    <source>
        <dbReference type="Pfam" id="PF12804"/>
    </source>
</evidence>
<sequence length="617" mass="70337">MVKTAIILAAGMGSRIRNRIKERPKGFLIFDEKPIIESSILKLLDSGITKIIIGTGYQKEEYEKLALKYPQIHCVYNPKYAITGSMSTLYQVKDSIKEDFLLLESDLLYEKKALERVIECEQPDVILASNRTNSGDEVYIEVDEYNHLVNLSKKQEQLKSIFAELVGISKLSYSTFQKVCNDVKERLSTDEKVDYEDGLVSIAKEVNIFVHKLNDLAWCEVDNEEHWLRAMQTVYPMIKARDTSQPSVKRNILLNPGPATTTDTVKNAQVVPDICPRENEFGELMEFVSTRLTDFVATNEDYTTVLLGGSGTAAVESIFSSVINQETVVIVNNGAYGGRMCKIATIYGLDFLEYKSPEDKAIDLDDLEKFIKNAATKVSYLAIVHCETSTGLLNNIEEVGELCNKYSITMIVDAMSSFGAIPIDMRKMNIQYLAASSNKNLQGMAGVSFVIAQKEHLEKTRQNKPRNLYLHLYDQYHYFKKNKQMRFTPPVQTLYALKQAIIETEMEGIQNRYQRYSKSWETLISNISRLGLTHLIDKKHHSKIITSIIEPTNENYNFTEMHDYFYKKGFTIYPGKISSQNTFRVANIGAITYKDIEKFIDLLEEYLHEIQGRGESS</sequence>